<dbReference type="InterPro" id="IPR050211">
    <property type="entry name" value="FOX_domain-containing"/>
</dbReference>
<dbReference type="PROSITE" id="PS00658">
    <property type="entry name" value="FORK_HEAD_2"/>
    <property type="match status" value="1"/>
</dbReference>
<accession>A0ABN7RYX6</accession>
<dbReference type="SUPFAM" id="SSF46785">
    <property type="entry name" value="Winged helix' DNA-binding domain"/>
    <property type="match status" value="1"/>
</dbReference>
<dbReference type="PROSITE" id="PS00657">
    <property type="entry name" value="FORK_HEAD_1"/>
    <property type="match status" value="1"/>
</dbReference>
<organism evidence="7 8">
    <name type="scientific">Oikopleura dioica</name>
    <name type="common">Tunicate</name>
    <dbReference type="NCBI Taxonomy" id="34765"/>
    <lineage>
        <taxon>Eukaryota</taxon>
        <taxon>Metazoa</taxon>
        <taxon>Chordata</taxon>
        <taxon>Tunicata</taxon>
        <taxon>Appendicularia</taxon>
        <taxon>Copelata</taxon>
        <taxon>Oikopleuridae</taxon>
        <taxon>Oikopleura</taxon>
    </lineage>
</organism>
<dbReference type="PANTHER" id="PTHR11829">
    <property type="entry name" value="FORKHEAD BOX PROTEIN"/>
    <property type="match status" value="1"/>
</dbReference>
<evidence type="ECO:0000313" key="8">
    <source>
        <dbReference type="Proteomes" id="UP001158576"/>
    </source>
</evidence>
<dbReference type="InterPro" id="IPR018122">
    <property type="entry name" value="TF_fork_head_CS_1"/>
</dbReference>
<dbReference type="Gene3D" id="1.10.10.10">
    <property type="entry name" value="Winged helix-like DNA-binding domain superfamily/Winged helix DNA-binding domain"/>
    <property type="match status" value="1"/>
</dbReference>
<evidence type="ECO:0000256" key="1">
    <source>
        <dbReference type="ARBA" id="ARBA00004123"/>
    </source>
</evidence>
<dbReference type="PROSITE" id="PS50039">
    <property type="entry name" value="FORK_HEAD_3"/>
    <property type="match status" value="1"/>
</dbReference>
<dbReference type="PANTHER" id="PTHR11829:SF384">
    <property type="entry name" value="FORK-HEAD DOMAIN-CONTAINING PROTEIN"/>
    <property type="match status" value="1"/>
</dbReference>
<feature type="compositionally biased region" description="Basic and acidic residues" evidence="5">
    <location>
        <begin position="187"/>
        <end position="198"/>
    </location>
</feature>
<gene>
    <name evidence="7" type="ORF">OKIOD_LOCUS2980</name>
</gene>
<feature type="region of interest" description="Disordered" evidence="5">
    <location>
        <begin position="305"/>
        <end position="345"/>
    </location>
</feature>
<name>A0ABN7RYX6_OIKDI</name>
<evidence type="ECO:0000256" key="2">
    <source>
        <dbReference type="ARBA" id="ARBA00023125"/>
    </source>
</evidence>
<feature type="compositionally biased region" description="Pro residues" evidence="5">
    <location>
        <begin position="328"/>
        <end position="340"/>
    </location>
</feature>
<reference evidence="7 8" key="1">
    <citation type="submission" date="2021-04" db="EMBL/GenBank/DDBJ databases">
        <authorList>
            <person name="Bliznina A."/>
        </authorList>
    </citation>
    <scope>NUCLEOTIDE SEQUENCE [LARGE SCALE GENOMIC DNA]</scope>
</reference>
<evidence type="ECO:0000313" key="7">
    <source>
        <dbReference type="EMBL" id="CAG5086962.1"/>
    </source>
</evidence>
<evidence type="ECO:0000256" key="5">
    <source>
        <dbReference type="SAM" id="MobiDB-lite"/>
    </source>
</evidence>
<dbReference type="InterPro" id="IPR030456">
    <property type="entry name" value="TF_fork_head_CS_2"/>
</dbReference>
<dbReference type="PRINTS" id="PR00053">
    <property type="entry name" value="FORKHEAD"/>
</dbReference>
<evidence type="ECO:0000256" key="4">
    <source>
        <dbReference type="PROSITE-ProRule" id="PRU00089"/>
    </source>
</evidence>
<keyword evidence="3 4" id="KW-0539">Nucleus</keyword>
<evidence type="ECO:0000259" key="6">
    <source>
        <dbReference type="PROSITE" id="PS50039"/>
    </source>
</evidence>
<feature type="compositionally biased region" description="Polar residues" evidence="5">
    <location>
        <begin position="212"/>
        <end position="260"/>
    </location>
</feature>
<dbReference type="Proteomes" id="UP001158576">
    <property type="component" value="Chromosome PAR"/>
</dbReference>
<feature type="region of interest" description="Disordered" evidence="5">
    <location>
        <begin position="174"/>
        <end position="260"/>
    </location>
</feature>
<proteinExistence type="predicted"/>
<keyword evidence="2 4" id="KW-0238">DNA-binding</keyword>
<dbReference type="InterPro" id="IPR036390">
    <property type="entry name" value="WH_DNA-bd_sf"/>
</dbReference>
<dbReference type="EMBL" id="OU015568">
    <property type="protein sequence ID" value="CAG5086962.1"/>
    <property type="molecule type" value="Genomic_DNA"/>
</dbReference>
<protein>
    <submittedName>
        <fullName evidence="7">Oidioi.mRNA.OKI2018_I69.PAR.g11422.t1.cds</fullName>
    </submittedName>
</protein>
<keyword evidence="8" id="KW-1185">Reference proteome</keyword>
<evidence type="ECO:0000256" key="3">
    <source>
        <dbReference type="ARBA" id="ARBA00023242"/>
    </source>
</evidence>
<dbReference type="InterPro" id="IPR001766">
    <property type="entry name" value="Fork_head_dom"/>
</dbReference>
<sequence>MFSGIYGQTAQDGRSGTPASHYPGLDYNNTNPYLWLNAAASNPAAAASLGSNPYAASYMQAASQYGPGFGGDLSSLWTIPNQAELFKLVRPPYSYSALIAMAIQNAPDKKLTLSQIYQYVAENFPFYKKSRAGWQNSIRHNLSLNDCFKKVPRDEDDPGKGNYWTLDPNCEKMFDNGNFRRKRKRRDANGKLDYDRPPDYNLPHVPHPPGNVATSPTGAVEGSTEQPASHQPPSSVAEAATQQHQAIASTSSDVPSTTHLTPAHTSVIQEQTLAPPLPAQSPLPPQGSIAAAVKTELNMSLKTEIDARPPPVPDQSQLGISWGDQATPAPPPVSDQPPVPTSTISYNPDYNGGAFTYNFSVNNMIHKAQEGAAEYKL</sequence>
<dbReference type="SMART" id="SM00339">
    <property type="entry name" value="FH"/>
    <property type="match status" value="1"/>
</dbReference>
<dbReference type="InterPro" id="IPR036388">
    <property type="entry name" value="WH-like_DNA-bd_sf"/>
</dbReference>
<dbReference type="Pfam" id="PF00250">
    <property type="entry name" value="Forkhead"/>
    <property type="match status" value="1"/>
</dbReference>
<feature type="domain" description="Fork-head" evidence="6">
    <location>
        <begin position="90"/>
        <end position="184"/>
    </location>
</feature>
<feature type="DNA-binding region" description="Fork-head" evidence="4">
    <location>
        <begin position="90"/>
        <end position="184"/>
    </location>
</feature>
<comment type="subcellular location">
    <subcellularLocation>
        <location evidence="1 4">Nucleus</location>
    </subcellularLocation>
</comment>